<feature type="signal peptide" evidence="5">
    <location>
        <begin position="1"/>
        <end position="36"/>
    </location>
</feature>
<dbReference type="GO" id="GO:0006508">
    <property type="term" value="P:proteolysis"/>
    <property type="evidence" value="ECO:0007669"/>
    <property type="project" value="UniProtKB-KW"/>
</dbReference>
<evidence type="ECO:0000256" key="3">
    <source>
        <dbReference type="ARBA" id="ARBA00022801"/>
    </source>
</evidence>
<reference evidence="8 9" key="1">
    <citation type="submission" date="2018-07" db="EMBL/GenBank/DDBJ databases">
        <title>Corallincola holothuriorum sp. nov., a new facultative anaerobe isolated from sea cucumber Apostichopus japonicus.</title>
        <authorList>
            <person name="Xia H."/>
        </authorList>
    </citation>
    <scope>NUCLEOTIDE SEQUENCE [LARGE SCALE GENOMIC DNA]</scope>
    <source>
        <strain evidence="8 9">C4</strain>
    </source>
</reference>
<dbReference type="InterPro" id="IPR051543">
    <property type="entry name" value="Serine_Peptidase_S9A"/>
</dbReference>
<evidence type="ECO:0000259" key="6">
    <source>
        <dbReference type="Pfam" id="PF00326"/>
    </source>
</evidence>
<dbReference type="InterPro" id="IPR002470">
    <property type="entry name" value="Peptidase_S9A"/>
</dbReference>
<gene>
    <name evidence="8" type="ORF">DU002_00480</name>
</gene>
<comment type="similarity">
    <text evidence="1">Belongs to the peptidase S9A family.</text>
</comment>
<evidence type="ECO:0000256" key="2">
    <source>
        <dbReference type="ARBA" id="ARBA00022670"/>
    </source>
</evidence>
<dbReference type="InterPro" id="IPR023302">
    <property type="entry name" value="Pept_S9A_N"/>
</dbReference>
<feature type="domain" description="Peptidase S9A N-terminal" evidence="7">
    <location>
        <begin position="52"/>
        <end position="446"/>
    </location>
</feature>
<dbReference type="PRINTS" id="PR00862">
    <property type="entry name" value="PROLIGOPTASE"/>
</dbReference>
<organism evidence="8 9">
    <name type="scientific">Corallincola holothuriorum</name>
    <dbReference type="NCBI Taxonomy" id="2282215"/>
    <lineage>
        <taxon>Bacteria</taxon>
        <taxon>Pseudomonadati</taxon>
        <taxon>Pseudomonadota</taxon>
        <taxon>Gammaproteobacteria</taxon>
        <taxon>Alteromonadales</taxon>
        <taxon>Psychromonadaceae</taxon>
        <taxon>Corallincola</taxon>
    </lineage>
</organism>
<evidence type="ECO:0000313" key="8">
    <source>
        <dbReference type="EMBL" id="RCU52481.1"/>
    </source>
</evidence>
<dbReference type="GO" id="GO:0004252">
    <property type="term" value="F:serine-type endopeptidase activity"/>
    <property type="evidence" value="ECO:0007669"/>
    <property type="project" value="InterPro"/>
</dbReference>
<dbReference type="InterPro" id="IPR001375">
    <property type="entry name" value="Peptidase_S9_cat"/>
</dbReference>
<dbReference type="Gene3D" id="2.130.10.120">
    <property type="entry name" value="Prolyl oligopeptidase, N-terminal domain"/>
    <property type="match status" value="1"/>
</dbReference>
<evidence type="ECO:0000256" key="4">
    <source>
        <dbReference type="ARBA" id="ARBA00022825"/>
    </source>
</evidence>
<accession>A0A368NTD8</accession>
<dbReference type="EMBL" id="QPID01000001">
    <property type="protein sequence ID" value="RCU52481.1"/>
    <property type="molecule type" value="Genomic_DNA"/>
</dbReference>
<dbReference type="PANTHER" id="PTHR11757:SF19">
    <property type="entry name" value="PROLYL ENDOPEPTIDASE-LIKE"/>
    <property type="match status" value="1"/>
</dbReference>
<dbReference type="Pfam" id="PF00326">
    <property type="entry name" value="Peptidase_S9"/>
    <property type="match status" value="1"/>
</dbReference>
<evidence type="ECO:0000259" key="7">
    <source>
        <dbReference type="Pfam" id="PF02897"/>
    </source>
</evidence>
<keyword evidence="3" id="KW-0378">Hydrolase</keyword>
<feature type="chain" id="PRO_5016680029" evidence="5">
    <location>
        <begin position="37"/>
        <end position="738"/>
    </location>
</feature>
<keyword evidence="4" id="KW-0720">Serine protease</keyword>
<dbReference type="Proteomes" id="UP000252558">
    <property type="component" value="Unassembled WGS sequence"/>
</dbReference>
<sequence>MKECTAVNIKYLNVKSRAKIYLAAFFLLISQVSVQAQKLQLTAPQDIALPSAKQISSTRSYHGKQVIDEYAWLIDEDFPHIDDPDVLSYIDAENHYYEQVMGSYSALTETILQEANAKKVELVSAETPAVRIGKYWYRSSQLPNSRFKIWERSPEQLGKYEQILDESKLTAADAGLAIDRVTFSPDGRYVAWGANPDDPFKSTLQFFDLHEQVQLDVELATFLPLVVWGHDSRGVFYPFLPEGGLNQIKYHRLGEEQEQDTLLFQEKRSAFRNEIHASSSGEYAFLFRGENRSLQVLAFSTKVPSQKPLRITAIKHNVMNYIDHVNGHFYMRTNDLHRGYRIAVAEDTGNGPGEWKTLFEGSDEIQLTRMFPFNDFVAVQVNRQGQSEIVILRNNQKPQWVAFPDKAYTATLARRQDPNQNTVLINYFSLTTPASDVTFDAVSGKLSGFTNLSIDTSKYKTERIFATARDGVNVPVTLFYRKDLRRPGQPLHLTGFGAFGQTGEGWPRGFKFSKERFSLLDRGILYAMAHVRGGGELGPAWHRAGEGMQRKNTFNDFVDVAQYLVKQGYTTKGNISISGDSAGGTLMGAALNQAPDLWAAAVLNVPWVDPLSEMLDVDGPTVQWVWSMYGNPLQHEGVFDYVFSYNPYSQIAAHGYPPQLVTTRWTDTDVPYWHAARWTAKMRSKQTNNSLVLLRTHADGNHFGGQTPQQDLREQAEVLTFILVAHGLSQTAADTIIK</sequence>
<protein>
    <submittedName>
        <fullName evidence="8">S9 family peptidase</fullName>
    </submittedName>
</protein>
<dbReference type="Pfam" id="PF02897">
    <property type="entry name" value="Peptidase_S9_N"/>
    <property type="match status" value="1"/>
</dbReference>
<dbReference type="SUPFAM" id="SSF50993">
    <property type="entry name" value="Peptidase/esterase 'gauge' domain"/>
    <property type="match status" value="1"/>
</dbReference>
<comment type="caution">
    <text evidence="8">The sequence shown here is derived from an EMBL/GenBank/DDBJ whole genome shotgun (WGS) entry which is preliminary data.</text>
</comment>
<dbReference type="PANTHER" id="PTHR11757">
    <property type="entry name" value="PROTEASE FAMILY S9A OLIGOPEPTIDASE"/>
    <property type="match status" value="1"/>
</dbReference>
<evidence type="ECO:0000313" key="9">
    <source>
        <dbReference type="Proteomes" id="UP000252558"/>
    </source>
</evidence>
<dbReference type="AlphaFoldDB" id="A0A368NTD8"/>
<keyword evidence="2" id="KW-0645">Protease</keyword>
<evidence type="ECO:0000256" key="5">
    <source>
        <dbReference type="SAM" id="SignalP"/>
    </source>
</evidence>
<dbReference type="InterPro" id="IPR029058">
    <property type="entry name" value="AB_hydrolase_fold"/>
</dbReference>
<keyword evidence="9" id="KW-1185">Reference proteome</keyword>
<keyword evidence="5" id="KW-0732">Signal</keyword>
<name>A0A368NTD8_9GAMM</name>
<evidence type="ECO:0000256" key="1">
    <source>
        <dbReference type="ARBA" id="ARBA00005228"/>
    </source>
</evidence>
<feature type="domain" description="Peptidase S9 prolyl oligopeptidase catalytic" evidence="6">
    <location>
        <begin position="511"/>
        <end position="723"/>
    </location>
</feature>
<dbReference type="SUPFAM" id="SSF53474">
    <property type="entry name" value="alpha/beta-Hydrolases"/>
    <property type="match status" value="1"/>
</dbReference>
<proteinExistence type="inferred from homology"/>
<dbReference type="Gene3D" id="3.40.50.1820">
    <property type="entry name" value="alpha/beta hydrolase"/>
    <property type="match status" value="1"/>
</dbReference>